<dbReference type="InterPro" id="IPR036097">
    <property type="entry name" value="HisK_dim/P_sf"/>
</dbReference>
<dbReference type="PANTHER" id="PTHR43711">
    <property type="entry name" value="TWO-COMPONENT HISTIDINE KINASE"/>
    <property type="match status" value="1"/>
</dbReference>
<accession>A0ABU9DB85</accession>
<evidence type="ECO:0000256" key="6">
    <source>
        <dbReference type="ARBA" id="ARBA00023012"/>
    </source>
</evidence>
<comment type="caution">
    <text evidence="9">The sequence shown here is derived from an EMBL/GenBank/DDBJ whole genome shotgun (WGS) entry which is preliminary data.</text>
</comment>
<feature type="transmembrane region" description="Helical" evidence="7">
    <location>
        <begin position="273"/>
        <end position="295"/>
    </location>
</feature>
<evidence type="ECO:0000256" key="3">
    <source>
        <dbReference type="ARBA" id="ARBA00022553"/>
    </source>
</evidence>
<dbReference type="InterPro" id="IPR003661">
    <property type="entry name" value="HisK_dim/P_dom"/>
</dbReference>
<evidence type="ECO:0000256" key="7">
    <source>
        <dbReference type="SAM" id="Phobius"/>
    </source>
</evidence>
<keyword evidence="5 9" id="KW-0418">Kinase</keyword>
<evidence type="ECO:0000259" key="8">
    <source>
        <dbReference type="PROSITE" id="PS50109"/>
    </source>
</evidence>
<dbReference type="Pfam" id="PF00512">
    <property type="entry name" value="HisKA"/>
    <property type="match status" value="1"/>
</dbReference>
<keyword evidence="4" id="KW-0808">Transferase</keyword>
<dbReference type="SUPFAM" id="SSF47384">
    <property type="entry name" value="Homodimeric domain of signal transducing histidine kinase"/>
    <property type="match status" value="1"/>
</dbReference>
<keyword evidence="7" id="KW-0812">Transmembrane</keyword>
<dbReference type="InterPro" id="IPR004358">
    <property type="entry name" value="Sig_transdc_His_kin-like_C"/>
</dbReference>
<gene>
    <name evidence="9" type="ORF">WOB96_10030</name>
</gene>
<dbReference type="PROSITE" id="PS50109">
    <property type="entry name" value="HIS_KIN"/>
    <property type="match status" value="1"/>
</dbReference>
<evidence type="ECO:0000313" key="10">
    <source>
        <dbReference type="Proteomes" id="UP001446205"/>
    </source>
</evidence>
<feature type="transmembrane region" description="Helical" evidence="7">
    <location>
        <begin position="29"/>
        <end position="50"/>
    </location>
</feature>
<evidence type="ECO:0000256" key="2">
    <source>
        <dbReference type="ARBA" id="ARBA00012438"/>
    </source>
</evidence>
<dbReference type="CDD" id="cd00082">
    <property type="entry name" value="HisKA"/>
    <property type="match status" value="1"/>
</dbReference>
<dbReference type="Pfam" id="PF02518">
    <property type="entry name" value="HATPase_c"/>
    <property type="match status" value="1"/>
</dbReference>
<dbReference type="InterPro" id="IPR050736">
    <property type="entry name" value="Sensor_HK_Regulatory"/>
</dbReference>
<proteinExistence type="predicted"/>
<keyword evidence="10" id="KW-1185">Reference proteome</keyword>
<protein>
    <recommendedName>
        <fullName evidence="2">histidine kinase</fullName>
        <ecNumber evidence="2">2.7.13.3</ecNumber>
    </recommendedName>
</protein>
<evidence type="ECO:0000313" key="9">
    <source>
        <dbReference type="EMBL" id="MEK8090102.1"/>
    </source>
</evidence>
<keyword evidence="6" id="KW-0902">Two-component regulatory system</keyword>
<feature type="domain" description="Histidine kinase" evidence="8">
    <location>
        <begin position="313"/>
        <end position="530"/>
    </location>
</feature>
<dbReference type="InterPro" id="IPR036890">
    <property type="entry name" value="HATPase_C_sf"/>
</dbReference>
<dbReference type="SUPFAM" id="SSF55874">
    <property type="entry name" value="ATPase domain of HSP90 chaperone/DNA topoisomerase II/histidine kinase"/>
    <property type="match status" value="1"/>
</dbReference>
<keyword evidence="7" id="KW-1133">Transmembrane helix</keyword>
<keyword evidence="3" id="KW-0597">Phosphoprotein</keyword>
<dbReference type="EC" id="2.7.13.3" evidence="2"/>
<evidence type="ECO:0000256" key="4">
    <source>
        <dbReference type="ARBA" id="ARBA00022679"/>
    </source>
</evidence>
<dbReference type="SMART" id="SM00387">
    <property type="entry name" value="HATPase_c"/>
    <property type="match status" value="1"/>
</dbReference>
<dbReference type="Proteomes" id="UP001446205">
    <property type="component" value="Unassembled WGS sequence"/>
</dbReference>
<evidence type="ECO:0000256" key="1">
    <source>
        <dbReference type="ARBA" id="ARBA00000085"/>
    </source>
</evidence>
<keyword evidence="7" id="KW-0472">Membrane</keyword>
<sequence length="539" mass="60793">MSTPLPTPKWQDIVPPARPGWSSHWRSPLLLLLVLVLAILSVLGFTFYTLRGERALLVQTLKANQQQSLALLSSQTETVLGNAIESPFLVLKNVPLEEVDDDRIAVLRQHFSSVEQVLLLNQHMQLTQRFPPPRSDHEKHLDAWLAGRVQEEYTAQESSGQRSPRFSPHTFIEPVAGRYALFAYQPIADLDPRHEDGFILLRFNVNRLISQHLAPLFADFTREHGGRVWLAPVDSRSSQQALYFPLARYLPGWHLVYVPDPGKIHGLLSHPNWTLLGIAAGVLLVILLAVLAAWWELRQEHALVSMRSQFVASVSHELKTPLALIRMFAETLYLQRVRDPERIHEYHQTILRESERLTRIIGGVLDFSRLNSGARIYELADLDLVSTVNEVLDRYTPHLSENGMQLRRQIGPCLQPVAHDRHGITQILLNLLDNAVKYANAGGRVDVRLQERQNRVELEVVDYGPGIPRAEIQRIRKAAYRGQISPSGRGTGLGLALVDRIAAAHHADFLLDQPQDRPGLRILLSFPFYSGLASGNPHA</sequence>
<dbReference type="EMBL" id="JBBPCO010000009">
    <property type="protein sequence ID" value="MEK8090102.1"/>
    <property type="molecule type" value="Genomic_DNA"/>
</dbReference>
<dbReference type="SMART" id="SM00388">
    <property type="entry name" value="HisKA"/>
    <property type="match status" value="1"/>
</dbReference>
<evidence type="ECO:0000256" key="5">
    <source>
        <dbReference type="ARBA" id="ARBA00022777"/>
    </source>
</evidence>
<dbReference type="InterPro" id="IPR003594">
    <property type="entry name" value="HATPase_dom"/>
</dbReference>
<dbReference type="GO" id="GO:0016301">
    <property type="term" value="F:kinase activity"/>
    <property type="evidence" value="ECO:0007669"/>
    <property type="project" value="UniProtKB-KW"/>
</dbReference>
<organism evidence="9 10">
    <name type="scientific">Thermithiobacillus plumbiphilus</name>
    <dbReference type="NCBI Taxonomy" id="1729899"/>
    <lineage>
        <taxon>Bacteria</taxon>
        <taxon>Pseudomonadati</taxon>
        <taxon>Pseudomonadota</taxon>
        <taxon>Acidithiobacillia</taxon>
        <taxon>Acidithiobacillales</taxon>
        <taxon>Thermithiobacillaceae</taxon>
        <taxon>Thermithiobacillus</taxon>
    </lineage>
</organism>
<dbReference type="CDD" id="cd00075">
    <property type="entry name" value="HATPase"/>
    <property type="match status" value="1"/>
</dbReference>
<dbReference type="PANTHER" id="PTHR43711:SF1">
    <property type="entry name" value="HISTIDINE KINASE 1"/>
    <property type="match status" value="1"/>
</dbReference>
<dbReference type="InterPro" id="IPR005467">
    <property type="entry name" value="His_kinase_dom"/>
</dbReference>
<dbReference type="RefSeq" id="WP_341371159.1">
    <property type="nucleotide sequence ID" value="NZ_JBBPCO010000009.1"/>
</dbReference>
<reference evidence="9 10" key="1">
    <citation type="submission" date="2024-04" db="EMBL/GenBank/DDBJ databases">
        <authorList>
            <person name="Abashina T."/>
            <person name="Shaikin A."/>
        </authorList>
    </citation>
    <scope>NUCLEOTIDE SEQUENCE [LARGE SCALE GENOMIC DNA]</scope>
    <source>
        <strain evidence="9 10">AAFK</strain>
    </source>
</reference>
<dbReference type="PRINTS" id="PR00344">
    <property type="entry name" value="BCTRLSENSOR"/>
</dbReference>
<dbReference type="Gene3D" id="1.10.287.130">
    <property type="match status" value="1"/>
</dbReference>
<name>A0ABU9DB85_9PROT</name>
<comment type="catalytic activity">
    <reaction evidence="1">
        <text>ATP + protein L-histidine = ADP + protein N-phospho-L-histidine.</text>
        <dbReference type="EC" id="2.7.13.3"/>
    </reaction>
</comment>
<dbReference type="Gene3D" id="3.30.565.10">
    <property type="entry name" value="Histidine kinase-like ATPase, C-terminal domain"/>
    <property type="match status" value="1"/>
</dbReference>